<accession>A0A6P5YAF4</accession>
<dbReference type="Gene3D" id="1.10.238.10">
    <property type="entry name" value="EF-hand"/>
    <property type="match status" value="1"/>
</dbReference>
<feature type="domain" description="EF-hand" evidence="5">
    <location>
        <begin position="164"/>
        <end position="199"/>
    </location>
</feature>
<evidence type="ECO:0000313" key="6">
    <source>
        <dbReference type="Proteomes" id="UP000515121"/>
    </source>
</evidence>
<dbReference type="PROSITE" id="PS00018">
    <property type="entry name" value="EF_HAND_1"/>
    <property type="match status" value="1"/>
</dbReference>
<keyword evidence="3" id="KW-0106">Calcium</keyword>
<keyword evidence="6" id="KW-1185">Reference proteome</keyword>
<dbReference type="GO" id="GO:0005509">
    <property type="term" value="F:calcium ion binding"/>
    <property type="evidence" value="ECO:0007669"/>
    <property type="project" value="InterPro"/>
</dbReference>
<dbReference type="Proteomes" id="UP000515121">
    <property type="component" value="Unplaced"/>
</dbReference>
<feature type="domain" description="EF-hand" evidence="5">
    <location>
        <begin position="201"/>
        <end position="235"/>
    </location>
</feature>
<evidence type="ECO:0000256" key="1">
    <source>
        <dbReference type="ARBA" id="ARBA00022723"/>
    </source>
</evidence>
<dbReference type="InterPro" id="IPR002048">
    <property type="entry name" value="EF_hand_dom"/>
</dbReference>
<dbReference type="InterPro" id="IPR018247">
    <property type="entry name" value="EF_Hand_1_Ca_BS"/>
</dbReference>
<dbReference type="RefSeq" id="XP_022737330.1">
    <property type="nucleotide sequence ID" value="XM_022881595.1"/>
</dbReference>
<dbReference type="PROSITE" id="PS50222">
    <property type="entry name" value="EF_HAND_2"/>
    <property type="match status" value="2"/>
</dbReference>
<evidence type="ECO:0000313" key="7">
    <source>
        <dbReference type="RefSeq" id="XP_022737330.1"/>
    </source>
</evidence>
<sequence>MEKTAIKQVRSDCCYSFIIIESRFTAPSSSKKIEKSSSSATDQILLCGINLLLVILNMVILLQDFFSSFHCMVSIFKSFLRIPSCTWTAWAATRRPTEKCCSNSNNIDAADHQIKSPRDQTETKDHRNNLTLLELKKVIQGGSCEIQENESTDKIAGLFAEEEPSIKEVKEAFDVFDENKDGFIDAKDLGNVLFLLGFMEASEEDCKRMIKSFDDNLDGRIDFNEFIKVMERSFS</sequence>
<organism evidence="6 7">
    <name type="scientific">Durio zibethinus</name>
    <name type="common">Durian</name>
    <dbReference type="NCBI Taxonomy" id="66656"/>
    <lineage>
        <taxon>Eukaryota</taxon>
        <taxon>Viridiplantae</taxon>
        <taxon>Streptophyta</taxon>
        <taxon>Embryophyta</taxon>
        <taxon>Tracheophyta</taxon>
        <taxon>Spermatophyta</taxon>
        <taxon>Magnoliopsida</taxon>
        <taxon>eudicotyledons</taxon>
        <taxon>Gunneridae</taxon>
        <taxon>Pentapetalae</taxon>
        <taxon>rosids</taxon>
        <taxon>malvids</taxon>
        <taxon>Malvales</taxon>
        <taxon>Malvaceae</taxon>
        <taxon>Helicteroideae</taxon>
        <taxon>Durio</taxon>
    </lineage>
</organism>
<dbReference type="FunFam" id="1.10.238.10:FF:000178">
    <property type="entry name" value="Calmodulin-2 A"/>
    <property type="match status" value="1"/>
</dbReference>
<dbReference type="KEGG" id="dzi:111290285"/>
<keyword evidence="4" id="KW-0472">Membrane</keyword>
<evidence type="ECO:0000256" key="4">
    <source>
        <dbReference type="SAM" id="Phobius"/>
    </source>
</evidence>
<evidence type="ECO:0000259" key="5">
    <source>
        <dbReference type="PROSITE" id="PS50222"/>
    </source>
</evidence>
<dbReference type="Pfam" id="PF13499">
    <property type="entry name" value="EF-hand_7"/>
    <property type="match status" value="1"/>
</dbReference>
<dbReference type="InterPro" id="IPR011992">
    <property type="entry name" value="EF-hand-dom_pair"/>
</dbReference>
<reference evidence="7" key="1">
    <citation type="submission" date="2025-08" db="UniProtKB">
        <authorList>
            <consortium name="RefSeq"/>
        </authorList>
    </citation>
    <scope>IDENTIFICATION</scope>
    <source>
        <tissue evidence="7">Fruit stalk</tissue>
    </source>
</reference>
<dbReference type="GO" id="GO:0043226">
    <property type="term" value="C:organelle"/>
    <property type="evidence" value="ECO:0007669"/>
    <property type="project" value="UniProtKB-ARBA"/>
</dbReference>
<keyword evidence="1" id="KW-0479">Metal-binding</keyword>
<gene>
    <name evidence="7" type="primary">LOC111290285</name>
</gene>
<evidence type="ECO:0000256" key="2">
    <source>
        <dbReference type="ARBA" id="ARBA00022737"/>
    </source>
</evidence>
<name>A0A6P5YAF4_DURZI</name>
<dbReference type="SMART" id="SM00054">
    <property type="entry name" value="EFh"/>
    <property type="match status" value="2"/>
</dbReference>
<evidence type="ECO:0000256" key="3">
    <source>
        <dbReference type="ARBA" id="ARBA00022837"/>
    </source>
</evidence>
<dbReference type="CDD" id="cd00051">
    <property type="entry name" value="EFh"/>
    <property type="match status" value="1"/>
</dbReference>
<dbReference type="AlphaFoldDB" id="A0A6P5YAF4"/>
<keyword evidence="4" id="KW-0812">Transmembrane</keyword>
<dbReference type="SUPFAM" id="SSF47473">
    <property type="entry name" value="EF-hand"/>
    <property type="match status" value="1"/>
</dbReference>
<protein>
    <submittedName>
        <fullName evidence="7">Probable calcium-binding protein CML47</fullName>
    </submittedName>
</protein>
<proteinExistence type="predicted"/>
<dbReference type="InterPro" id="IPR039647">
    <property type="entry name" value="EF_hand_pair_protein_CML-like"/>
</dbReference>
<keyword evidence="2" id="KW-0677">Repeat</keyword>
<dbReference type="GeneID" id="111290285"/>
<feature type="transmembrane region" description="Helical" evidence="4">
    <location>
        <begin position="44"/>
        <end position="62"/>
    </location>
</feature>
<keyword evidence="4" id="KW-1133">Transmembrane helix</keyword>
<dbReference type="PANTHER" id="PTHR10891">
    <property type="entry name" value="EF-HAND CALCIUM-BINDING DOMAIN CONTAINING PROTEIN"/>
    <property type="match status" value="1"/>
</dbReference>